<dbReference type="RefSeq" id="WP_045334081.1">
    <property type="nucleotide sequence ID" value="NZ_JBBNPZ010000015.1"/>
</dbReference>
<comment type="caution">
    <text evidence="1">The sequence shown here is derived from an EMBL/GenBank/DDBJ whole genome shotgun (WGS) entry which is preliminary data.</text>
</comment>
<protein>
    <submittedName>
        <fullName evidence="1">DUF2971 domain-containing protein</fullName>
    </submittedName>
</protein>
<dbReference type="Proteomes" id="UP001467192">
    <property type="component" value="Unassembled WGS sequence"/>
</dbReference>
<sequence length="268" mass="30970">MILYKYVDSETADLIIKNSTLKFSRASSLNDPFELTGLHYGSEEQYKEQTLKFLSASISYGILSLTRAPLNPLMWAHYGKGANYDDKKSILLDKDNGSHAGVVFGIDANEAELNDEGLNVIPAKYGSVIYASTKPHNPYINSDNLNFFEGMQFHYNPDFLEALQRTFLYKPAYWSYEEEVRVVRNISRYRNEIQPISSSSIKEIYIGLRNAYKHDYLKTMRDRITQHLPECKIYVCFFDIYEWAFIKISIDEAIEQITLYNSQPNNPA</sequence>
<evidence type="ECO:0000313" key="2">
    <source>
        <dbReference type="Proteomes" id="UP001467192"/>
    </source>
</evidence>
<gene>
    <name evidence="1" type="ORF">ABMC12_14605</name>
</gene>
<organism evidence="1 2">
    <name type="scientific">Enterobacter intestinihominis</name>
    <dbReference type="NCBI Taxonomy" id="3133180"/>
    <lineage>
        <taxon>Bacteria</taxon>
        <taxon>Pseudomonadati</taxon>
        <taxon>Pseudomonadota</taxon>
        <taxon>Gammaproteobacteria</taxon>
        <taxon>Enterobacterales</taxon>
        <taxon>Enterobacteriaceae</taxon>
        <taxon>Enterobacter</taxon>
    </lineage>
</organism>
<accession>A0ABV1ZGT3</accession>
<dbReference type="EMBL" id="JBEBZA010000015">
    <property type="protein sequence ID" value="MES0427502.1"/>
    <property type="molecule type" value="Genomic_DNA"/>
</dbReference>
<dbReference type="Pfam" id="PF11185">
    <property type="entry name" value="DUF2971"/>
    <property type="match status" value="1"/>
</dbReference>
<name>A0ABV1ZGT3_9ENTR</name>
<proteinExistence type="predicted"/>
<reference evidence="2" key="1">
    <citation type="journal article" date="2024" name="Commun. Biol.">
        <title>Bacillamide D produced by Bacillus cereus from the mouse intestinal bacterial collection (miBC) is a potent cytotoxin in vitro.</title>
        <authorList>
            <person name="Hohmann M."/>
            <person name="Brunner V."/>
            <person name="Johannes W."/>
            <person name="Schum D."/>
            <person name="Carroll L.M."/>
            <person name="Liu T."/>
            <person name="Sasaki D."/>
            <person name="Bosch J."/>
            <person name="Clavel T."/>
            <person name="Sieber S.A."/>
            <person name="Zeller G."/>
            <person name="Tschurtschenthaler M."/>
            <person name="Janssen K.P."/>
            <person name="Gulder T.A.M."/>
        </authorList>
    </citation>
    <scope>NUCLEOTIDE SEQUENCE [LARGE SCALE GENOMIC DNA]</scope>
    <source>
        <strain evidence="2">LK_304 Iso 8</strain>
    </source>
</reference>
<evidence type="ECO:0000313" key="1">
    <source>
        <dbReference type="EMBL" id="MES0427502.1"/>
    </source>
</evidence>
<keyword evidence="2" id="KW-1185">Reference proteome</keyword>
<dbReference type="InterPro" id="IPR021352">
    <property type="entry name" value="DUF2971"/>
</dbReference>